<keyword evidence="1" id="KW-0472">Membrane</keyword>
<sequence length="81" mass="9011">MVIMILGFTVFGEQQSDGSFVAKRTPLTVFLGLLLPFFGLFVILAEVRKRTGELSVRTFLLAALWFGGIALLLTLMSLFRN</sequence>
<evidence type="ECO:0000313" key="2">
    <source>
        <dbReference type="EMBL" id="AQS54496.1"/>
    </source>
</evidence>
<keyword evidence="1" id="KW-1133">Transmembrane helix</keyword>
<keyword evidence="3" id="KW-1185">Reference proteome</keyword>
<protein>
    <submittedName>
        <fullName evidence="2">Uncharacterized protein</fullName>
    </submittedName>
</protein>
<proteinExistence type="predicted"/>
<name>A0A1U9K389_9BACL</name>
<reference evidence="2 3" key="1">
    <citation type="journal article" date="2015" name="Int. J. Syst. Evol. Microbiol.">
        <title>Novibacillus thermophilus gen. nov., sp. nov., a Gram-staining-negative and moderately thermophilic member of the family Thermoactinomycetaceae.</title>
        <authorList>
            <person name="Yang G."/>
            <person name="Chen J."/>
            <person name="Zhou S."/>
        </authorList>
    </citation>
    <scope>NUCLEOTIDE SEQUENCE [LARGE SCALE GENOMIC DNA]</scope>
    <source>
        <strain evidence="2 3">SG-1</strain>
    </source>
</reference>
<dbReference type="KEGG" id="ntr:B0W44_00475"/>
<feature type="transmembrane region" description="Helical" evidence="1">
    <location>
        <begin position="27"/>
        <end position="47"/>
    </location>
</feature>
<dbReference type="EMBL" id="CP019699">
    <property type="protein sequence ID" value="AQS54496.1"/>
    <property type="molecule type" value="Genomic_DNA"/>
</dbReference>
<dbReference type="STRING" id="1471761.B0W44_00475"/>
<feature type="transmembrane region" description="Helical" evidence="1">
    <location>
        <begin position="59"/>
        <end position="79"/>
    </location>
</feature>
<keyword evidence="1" id="KW-0812">Transmembrane</keyword>
<organism evidence="2 3">
    <name type="scientific">Novibacillus thermophilus</name>
    <dbReference type="NCBI Taxonomy" id="1471761"/>
    <lineage>
        <taxon>Bacteria</taxon>
        <taxon>Bacillati</taxon>
        <taxon>Bacillota</taxon>
        <taxon>Bacilli</taxon>
        <taxon>Bacillales</taxon>
        <taxon>Thermoactinomycetaceae</taxon>
        <taxon>Novibacillus</taxon>
    </lineage>
</organism>
<dbReference type="Proteomes" id="UP000188603">
    <property type="component" value="Chromosome"/>
</dbReference>
<evidence type="ECO:0000313" key="3">
    <source>
        <dbReference type="Proteomes" id="UP000188603"/>
    </source>
</evidence>
<gene>
    <name evidence="2" type="ORF">B0W44_00475</name>
</gene>
<accession>A0A1U9K389</accession>
<dbReference type="AlphaFoldDB" id="A0A1U9K389"/>
<evidence type="ECO:0000256" key="1">
    <source>
        <dbReference type="SAM" id="Phobius"/>
    </source>
</evidence>